<dbReference type="Proteomes" id="UP000243217">
    <property type="component" value="Unassembled WGS sequence"/>
</dbReference>
<dbReference type="EMBL" id="JNBS01002090">
    <property type="protein sequence ID" value="OQR95531.1"/>
    <property type="molecule type" value="Genomic_DNA"/>
</dbReference>
<comment type="caution">
    <text evidence="2">The sequence shown here is derived from an EMBL/GenBank/DDBJ whole genome shotgun (WGS) entry which is preliminary data.</text>
</comment>
<feature type="compositionally biased region" description="Basic residues" evidence="1">
    <location>
        <begin position="110"/>
        <end position="119"/>
    </location>
</feature>
<sequence length="145" mass="16918">MQLEINRLQSEAETSNMKFEQSVDREQALLHENEILRHHIRASEVILRKARALLTRDNQLETTSMQGVEDWEVNTEPEPPQEKRVNVIPIESLPANMQKQLVTIPSPLRYQKRHTSTTKRRIEEPSNHLPCLPQAPKQITKTRPM</sequence>
<name>A0A1V9ZC89_9STRA</name>
<organism evidence="2 3">
    <name type="scientific">Thraustotheca clavata</name>
    <dbReference type="NCBI Taxonomy" id="74557"/>
    <lineage>
        <taxon>Eukaryota</taxon>
        <taxon>Sar</taxon>
        <taxon>Stramenopiles</taxon>
        <taxon>Oomycota</taxon>
        <taxon>Saprolegniomycetes</taxon>
        <taxon>Saprolegniales</taxon>
        <taxon>Achlyaceae</taxon>
        <taxon>Thraustotheca</taxon>
    </lineage>
</organism>
<feature type="region of interest" description="Disordered" evidence="1">
    <location>
        <begin position="110"/>
        <end position="145"/>
    </location>
</feature>
<reference evidence="2 3" key="1">
    <citation type="journal article" date="2014" name="Genome Biol. Evol.">
        <title>The secreted proteins of Achlya hypogyna and Thraustotheca clavata identify the ancestral oomycete secretome and reveal gene acquisitions by horizontal gene transfer.</title>
        <authorList>
            <person name="Misner I."/>
            <person name="Blouin N."/>
            <person name="Leonard G."/>
            <person name="Richards T.A."/>
            <person name="Lane C.E."/>
        </authorList>
    </citation>
    <scope>NUCLEOTIDE SEQUENCE [LARGE SCALE GENOMIC DNA]</scope>
    <source>
        <strain evidence="2 3">ATCC 34112</strain>
    </source>
</reference>
<protein>
    <submittedName>
        <fullName evidence="2">Uncharacterized protein</fullName>
    </submittedName>
</protein>
<dbReference type="AlphaFoldDB" id="A0A1V9ZC89"/>
<evidence type="ECO:0000313" key="3">
    <source>
        <dbReference type="Proteomes" id="UP000243217"/>
    </source>
</evidence>
<evidence type="ECO:0000313" key="2">
    <source>
        <dbReference type="EMBL" id="OQR95531.1"/>
    </source>
</evidence>
<dbReference type="OrthoDB" id="166620at2759"/>
<keyword evidence="3" id="KW-1185">Reference proteome</keyword>
<gene>
    <name evidence="2" type="ORF">THRCLA_07783</name>
</gene>
<proteinExistence type="predicted"/>
<evidence type="ECO:0000256" key="1">
    <source>
        <dbReference type="SAM" id="MobiDB-lite"/>
    </source>
</evidence>
<feature type="non-terminal residue" evidence="2">
    <location>
        <position position="145"/>
    </location>
</feature>
<accession>A0A1V9ZC89</accession>